<dbReference type="PROSITE" id="PS01124">
    <property type="entry name" value="HTH_ARAC_FAMILY_2"/>
    <property type="match status" value="1"/>
</dbReference>
<evidence type="ECO:0000256" key="13">
    <source>
        <dbReference type="SAM" id="Phobius"/>
    </source>
</evidence>
<dbReference type="GO" id="GO:0043565">
    <property type="term" value="F:sequence-specific DNA binding"/>
    <property type="evidence" value="ECO:0007669"/>
    <property type="project" value="InterPro"/>
</dbReference>
<evidence type="ECO:0000256" key="1">
    <source>
        <dbReference type="ARBA" id="ARBA00000085"/>
    </source>
</evidence>
<dbReference type="SMART" id="SM00342">
    <property type="entry name" value="HTH_ARAC"/>
    <property type="match status" value="1"/>
</dbReference>
<dbReference type="Pfam" id="PF12833">
    <property type="entry name" value="HTH_18"/>
    <property type="match status" value="1"/>
</dbReference>
<keyword evidence="18" id="KW-1185">Reference proteome</keyword>
<keyword evidence="5" id="KW-0547">Nucleotide-binding</keyword>
<dbReference type="InterPro" id="IPR036890">
    <property type="entry name" value="HATPase_C_sf"/>
</dbReference>
<evidence type="ECO:0000256" key="9">
    <source>
        <dbReference type="ARBA" id="ARBA00023015"/>
    </source>
</evidence>
<keyword evidence="7" id="KW-0067">ATP-binding</keyword>
<organism evidence="17 18">
    <name type="scientific">Sphingobacterium detergens</name>
    <dbReference type="NCBI Taxonomy" id="1145106"/>
    <lineage>
        <taxon>Bacteria</taxon>
        <taxon>Pseudomonadati</taxon>
        <taxon>Bacteroidota</taxon>
        <taxon>Sphingobacteriia</taxon>
        <taxon>Sphingobacteriales</taxon>
        <taxon>Sphingobacteriaceae</taxon>
        <taxon>Sphingobacterium</taxon>
    </lineage>
</organism>
<dbReference type="SUPFAM" id="SSF63829">
    <property type="entry name" value="Calcium-dependent phosphotriesterase"/>
    <property type="match status" value="2"/>
</dbReference>
<keyword evidence="13" id="KW-0812">Transmembrane</keyword>
<dbReference type="GO" id="GO:0000155">
    <property type="term" value="F:phosphorelay sensor kinase activity"/>
    <property type="evidence" value="ECO:0007669"/>
    <property type="project" value="InterPro"/>
</dbReference>
<protein>
    <recommendedName>
        <fullName evidence="2">histidine kinase</fullName>
        <ecNumber evidence="2">2.7.13.3</ecNumber>
    </recommendedName>
</protein>
<comment type="catalytic activity">
    <reaction evidence="1">
        <text>ATP + protein L-histidine = ADP + protein N-phospho-L-histidine.</text>
        <dbReference type="EC" id="2.7.13.3"/>
    </reaction>
</comment>
<dbReference type="CDD" id="cd00082">
    <property type="entry name" value="HisKA"/>
    <property type="match status" value="1"/>
</dbReference>
<dbReference type="Gene3D" id="3.40.50.2300">
    <property type="match status" value="1"/>
</dbReference>
<dbReference type="InterPro" id="IPR015943">
    <property type="entry name" value="WD40/YVTN_repeat-like_dom_sf"/>
</dbReference>
<dbReference type="GO" id="GO:0005524">
    <property type="term" value="F:ATP binding"/>
    <property type="evidence" value="ECO:0007669"/>
    <property type="project" value="UniProtKB-KW"/>
</dbReference>
<evidence type="ECO:0000313" key="18">
    <source>
        <dbReference type="Proteomes" id="UP000286246"/>
    </source>
</evidence>
<dbReference type="InterPro" id="IPR003661">
    <property type="entry name" value="HisK_dim/P_dom"/>
</dbReference>
<keyword evidence="11" id="KW-0804">Transcription</keyword>
<feature type="domain" description="HTH araC/xylS-type" evidence="14">
    <location>
        <begin position="1266"/>
        <end position="1365"/>
    </location>
</feature>
<evidence type="ECO:0000256" key="11">
    <source>
        <dbReference type="ARBA" id="ARBA00023163"/>
    </source>
</evidence>
<dbReference type="InterPro" id="IPR018062">
    <property type="entry name" value="HTH_AraC-typ_CS"/>
</dbReference>
<dbReference type="Gene3D" id="2.130.10.10">
    <property type="entry name" value="YVTN repeat-like/Quinoprotein amine dehydrogenase"/>
    <property type="match status" value="3"/>
</dbReference>
<dbReference type="RefSeq" id="WP_120257667.1">
    <property type="nucleotide sequence ID" value="NZ_RAPY01000001.1"/>
</dbReference>
<dbReference type="InterPro" id="IPR011110">
    <property type="entry name" value="Reg_prop"/>
</dbReference>
<dbReference type="EC" id="2.7.13.3" evidence="2"/>
<dbReference type="InterPro" id="IPR013783">
    <property type="entry name" value="Ig-like_fold"/>
</dbReference>
<dbReference type="SMART" id="SM00387">
    <property type="entry name" value="HATPase_c"/>
    <property type="match status" value="1"/>
</dbReference>
<evidence type="ECO:0000313" key="17">
    <source>
        <dbReference type="EMBL" id="RKE55939.1"/>
    </source>
</evidence>
<keyword evidence="10" id="KW-0238">DNA-binding</keyword>
<dbReference type="InterPro" id="IPR011006">
    <property type="entry name" value="CheY-like_superfamily"/>
</dbReference>
<dbReference type="Pfam" id="PF02518">
    <property type="entry name" value="HATPase_c"/>
    <property type="match status" value="1"/>
</dbReference>
<dbReference type="Gene3D" id="2.60.40.10">
    <property type="entry name" value="Immunoglobulins"/>
    <property type="match status" value="1"/>
</dbReference>
<dbReference type="PRINTS" id="PR00344">
    <property type="entry name" value="BCTRLSENSOR"/>
</dbReference>
<evidence type="ECO:0000256" key="4">
    <source>
        <dbReference type="ARBA" id="ARBA00022679"/>
    </source>
</evidence>
<dbReference type="InterPro" id="IPR018060">
    <property type="entry name" value="HTH_AraC"/>
</dbReference>
<dbReference type="PROSITE" id="PS00041">
    <property type="entry name" value="HTH_ARAC_FAMILY_1"/>
    <property type="match status" value="1"/>
</dbReference>
<evidence type="ECO:0000256" key="6">
    <source>
        <dbReference type="ARBA" id="ARBA00022777"/>
    </source>
</evidence>
<evidence type="ECO:0000256" key="2">
    <source>
        <dbReference type="ARBA" id="ARBA00012438"/>
    </source>
</evidence>
<accession>A0A420BGW8</accession>
<dbReference type="InterPro" id="IPR004358">
    <property type="entry name" value="Sig_transdc_His_kin-like_C"/>
</dbReference>
<feature type="domain" description="Response regulatory" evidence="16">
    <location>
        <begin position="1119"/>
        <end position="1234"/>
    </location>
</feature>
<keyword evidence="13" id="KW-0472">Membrane</keyword>
<feature type="modified residue" description="4-aspartylphosphate" evidence="12">
    <location>
        <position position="1167"/>
    </location>
</feature>
<dbReference type="InterPro" id="IPR001789">
    <property type="entry name" value="Sig_transdc_resp-reg_receiver"/>
</dbReference>
<dbReference type="SUPFAM" id="SSF52172">
    <property type="entry name" value="CheY-like"/>
    <property type="match status" value="1"/>
</dbReference>
<name>A0A420BGW8_SPHD1</name>
<evidence type="ECO:0000256" key="5">
    <source>
        <dbReference type="ARBA" id="ARBA00022741"/>
    </source>
</evidence>
<dbReference type="FunFam" id="3.30.565.10:FF:000037">
    <property type="entry name" value="Hybrid sensor histidine kinase/response regulator"/>
    <property type="match status" value="1"/>
</dbReference>
<feature type="domain" description="Histidine kinase" evidence="15">
    <location>
        <begin position="854"/>
        <end position="1078"/>
    </location>
</feature>
<dbReference type="PROSITE" id="PS50109">
    <property type="entry name" value="HIS_KIN"/>
    <property type="match status" value="1"/>
</dbReference>
<evidence type="ECO:0000256" key="3">
    <source>
        <dbReference type="ARBA" id="ARBA00022553"/>
    </source>
</evidence>
<dbReference type="SUPFAM" id="SSF55874">
    <property type="entry name" value="ATPase domain of HSP90 chaperone/DNA topoisomerase II/histidine kinase"/>
    <property type="match status" value="1"/>
</dbReference>
<keyword evidence="4" id="KW-0808">Transferase</keyword>
<dbReference type="GO" id="GO:0003700">
    <property type="term" value="F:DNA-binding transcription factor activity"/>
    <property type="evidence" value="ECO:0007669"/>
    <property type="project" value="InterPro"/>
</dbReference>
<gene>
    <name evidence="17" type="ORF">DFQ12_0782</name>
</gene>
<keyword evidence="8" id="KW-0902">Two-component regulatory system</keyword>
<keyword evidence="3 12" id="KW-0597">Phosphoprotein</keyword>
<dbReference type="InterPro" id="IPR003594">
    <property type="entry name" value="HATPase_dom"/>
</dbReference>
<evidence type="ECO:0000259" key="15">
    <source>
        <dbReference type="PROSITE" id="PS50109"/>
    </source>
</evidence>
<dbReference type="SUPFAM" id="SSF101898">
    <property type="entry name" value="NHL repeat"/>
    <property type="match status" value="1"/>
</dbReference>
<dbReference type="PANTHER" id="PTHR43547">
    <property type="entry name" value="TWO-COMPONENT HISTIDINE KINASE"/>
    <property type="match status" value="1"/>
</dbReference>
<dbReference type="EMBL" id="RAPY01000001">
    <property type="protein sequence ID" value="RKE55939.1"/>
    <property type="molecule type" value="Genomic_DNA"/>
</dbReference>
<dbReference type="Proteomes" id="UP000286246">
    <property type="component" value="Unassembled WGS sequence"/>
</dbReference>
<dbReference type="SMART" id="SM00388">
    <property type="entry name" value="HisKA"/>
    <property type="match status" value="1"/>
</dbReference>
<dbReference type="Pfam" id="PF07495">
    <property type="entry name" value="Y_Y_Y"/>
    <property type="match status" value="1"/>
</dbReference>
<comment type="caution">
    <text evidence="17">The sequence shown here is derived from an EMBL/GenBank/DDBJ whole genome shotgun (WGS) entry which is preliminary data.</text>
</comment>
<keyword evidence="6 17" id="KW-0418">Kinase</keyword>
<dbReference type="Pfam" id="PF07494">
    <property type="entry name" value="Reg_prop"/>
    <property type="match status" value="6"/>
</dbReference>
<evidence type="ECO:0000256" key="10">
    <source>
        <dbReference type="ARBA" id="ARBA00023125"/>
    </source>
</evidence>
<dbReference type="FunFam" id="2.60.40.10:FF:000791">
    <property type="entry name" value="Two-component system sensor histidine kinase/response regulator"/>
    <property type="match status" value="1"/>
</dbReference>
<dbReference type="FunFam" id="1.10.287.130:FF:000045">
    <property type="entry name" value="Two-component system sensor histidine kinase/response regulator"/>
    <property type="match status" value="1"/>
</dbReference>
<dbReference type="SUPFAM" id="SSF47384">
    <property type="entry name" value="Homodimeric domain of signal transducing histidine kinase"/>
    <property type="match status" value="1"/>
</dbReference>
<evidence type="ECO:0000256" key="8">
    <source>
        <dbReference type="ARBA" id="ARBA00023012"/>
    </source>
</evidence>
<dbReference type="Gene3D" id="1.10.10.60">
    <property type="entry name" value="Homeodomain-like"/>
    <property type="match status" value="1"/>
</dbReference>
<dbReference type="SUPFAM" id="SSF46689">
    <property type="entry name" value="Homeodomain-like"/>
    <property type="match status" value="1"/>
</dbReference>
<sequence>MKRLLLLFLFFGIILGYGQEFKFAHINNGNGLAGNEVVAIYKDGRGFVWFTTNTGLNRFDGERIKIFNRSSEGTSGTLYDGLKKIVEDEQGNLWMLGNKYVMFDWRKEVFINNTDSILEKMGLPPNPISIQIDQYKNFIVAYPQKGIYKYDPKHKKLVSFRSSSDPMSIRPTEIVEIAIKDEFVWILHKDGFLERLNTRTKQIDIRKSYLNSRAINSLIPKSMFIDSDHMVWIYPGINNSGAVCYNQTNDQWKQYDIDTKPALSNSFVRGIVADRQGLIWIATDHGGLNLLDKNKNSIQVLQHNTYNKTSVGQNSIVSLYCDPQGIVWAGTYKNGVSYYHPEIFKFPSTGFSDGKSELFDCSSIVKDKEGNLWLGTNGKGLIKLNETTGERHFFRNKRGDMTSLSSDIVTALHEDYTKKMWIGTFMGGLNVYDGRQFKRYEVQEKNNKGLSNQSVYGITEDSDQNLWIATLGGGIDRLDPSRTIFTNFNRDNSKLRSNFILSTLKDRDGTINFSSDIGVYKLIGDQAIMPYFPNANFQDKAASVPVYQLMKDSKGRIWLATKRGIKIFDTTNRSFSFLTLADGLSSDDVRSLVEDQDGNVWAGTSNGLNRIQYLSASGAKHSRIISTFDLSDGLTGMVFNPNAVYTDKTGKIYMGTTEGYIAFYPRKIPANKSIPQARFTELLLSNEVVNPDEKRGNHTVLPVSIVGLDKLTLKYNETNFSIRFSAFNFIHPNKNKYRYKLEGVDKEWIETSRSTGVASYSNLNPGRYILKVYAGNEDNVWSPQPIEMQIVVNPPFWFSWWAIATYIAVFVLLIRWFIKYRLKRKQDQLDQNARMLEADKLHEIDQLKLKFFTNISHEFKTPLSLIISPLEMLLKKDSHQEQKAALGVMYKNAQKLLTMVNDILDFRKLDQDKTKLNISSGNIIEFVKETSTSFLSIAAEKSIRLTFTTNHQYIDLSFDKDKMYMAISNLISNAFKYTRTSGQVDVSVAINETIIDQEIDKRLCIKVADTGIGIEKEHLDRIFDRFYRIDSNETHGISGTGVGLHIVNEFVKLHGGTVEVDSELGKGTVFTVQIPMLKETYATNRQDVIYSGTHDESNAAYNRDSENDFILDAENGVYTLLIIDDNEDFRLFLKDLFSNDYRILSAKDGQHGYELATEYIPDLVLCDVMMPNVDGYEFCRKIKQDIRSSHIPVVLLTAKCSDENQFQGMEAGADAYISKPFNIDILRVTLANIAKRQKQLQDKFKSRIDISTTKPEIISMDQKFIQKAVSIVESNIERTDFLVEDLCREMAMSRVNFYKKILALTDKTPSEFIRFIRLKRAAELLEKSQMYVNEIAFLVGFNETKYFRKYFKEEFGVTPNEYKKTITLK</sequence>
<dbReference type="Gene3D" id="1.10.287.130">
    <property type="match status" value="1"/>
</dbReference>
<evidence type="ECO:0000256" key="12">
    <source>
        <dbReference type="PROSITE-ProRule" id="PRU00169"/>
    </source>
</evidence>
<dbReference type="Pfam" id="PF00072">
    <property type="entry name" value="Response_reg"/>
    <property type="match status" value="1"/>
</dbReference>
<evidence type="ECO:0000259" key="16">
    <source>
        <dbReference type="PROSITE" id="PS50110"/>
    </source>
</evidence>
<evidence type="ECO:0000259" key="14">
    <source>
        <dbReference type="PROSITE" id="PS01124"/>
    </source>
</evidence>
<dbReference type="InterPro" id="IPR011123">
    <property type="entry name" value="Y_Y_Y"/>
</dbReference>
<dbReference type="PANTHER" id="PTHR43547:SF2">
    <property type="entry name" value="HYBRID SIGNAL TRANSDUCTION HISTIDINE KINASE C"/>
    <property type="match status" value="1"/>
</dbReference>
<keyword evidence="13" id="KW-1133">Transmembrane helix</keyword>
<dbReference type="InterPro" id="IPR009057">
    <property type="entry name" value="Homeodomain-like_sf"/>
</dbReference>
<proteinExistence type="predicted"/>
<reference evidence="17 18" key="1">
    <citation type="submission" date="2018-09" db="EMBL/GenBank/DDBJ databases">
        <title>Genomic Encyclopedia of Type Strains, Phase III (KMG-III): the genomes of soil and plant-associated and newly described type strains.</title>
        <authorList>
            <person name="Whitman W."/>
        </authorList>
    </citation>
    <scope>NUCLEOTIDE SEQUENCE [LARGE SCALE GENOMIC DNA]</scope>
    <source>
        <strain evidence="17 18">CECT 7938</strain>
    </source>
</reference>
<dbReference type="Gene3D" id="3.30.565.10">
    <property type="entry name" value="Histidine kinase-like ATPase, C-terminal domain"/>
    <property type="match status" value="1"/>
</dbReference>
<dbReference type="InterPro" id="IPR005467">
    <property type="entry name" value="His_kinase_dom"/>
</dbReference>
<dbReference type="InterPro" id="IPR036097">
    <property type="entry name" value="HisK_dim/P_sf"/>
</dbReference>
<dbReference type="PROSITE" id="PS50110">
    <property type="entry name" value="RESPONSE_REGULATORY"/>
    <property type="match status" value="1"/>
</dbReference>
<evidence type="ECO:0000256" key="7">
    <source>
        <dbReference type="ARBA" id="ARBA00022840"/>
    </source>
</evidence>
<keyword evidence="9" id="KW-0805">Transcription regulation</keyword>
<dbReference type="Pfam" id="PF00512">
    <property type="entry name" value="HisKA"/>
    <property type="match status" value="1"/>
</dbReference>
<feature type="transmembrane region" description="Helical" evidence="13">
    <location>
        <begin position="797"/>
        <end position="818"/>
    </location>
</feature>
<dbReference type="OrthoDB" id="9809670at2"/>
<dbReference type="SMART" id="SM00448">
    <property type="entry name" value="REC"/>
    <property type="match status" value="1"/>
</dbReference>